<keyword evidence="1" id="KW-0238">DNA-binding</keyword>
<accession>A0A372EDV4</accession>
<dbReference type="Pfam" id="PF01381">
    <property type="entry name" value="HTH_3"/>
    <property type="match status" value="2"/>
</dbReference>
<dbReference type="CDD" id="cd00093">
    <property type="entry name" value="HTH_XRE"/>
    <property type="match status" value="2"/>
</dbReference>
<dbReference type="InterPro" id="IPR050807">
    <property type="entry name" value="TransReg_Diox_bact_type"/>
</dbReference>
<gene>
    <name evidence="3" type="ORF">DY262_20915</name>
</gene>
<name>A0A372EDV4_9BURK</name>
<feature type="domain" description="HTH cro/C1-type" evidence="2">
    <location>
        <begin position="126"/>
        <end position="180"/>
    </location>
</feature>
<dbReference type="InterPro" id="IPR001387">
    <property type="entry name" value="Cro/C1-type_HTH"/>
</dbReference>
<dbReference type="GO" id="GO:0003700">
    <property type="term" value="F:DNA-binding transcription factor activity"/>
    <property type="evidence" value="ECO:0007669"/>
    <property type="project" value="TreeGrafter"/>
</dbReference>
<reference evidence="3 4" key="1">
    <citation type="submission" date="2018-08" db="EMBL/GenBank/DDBJ databases">
        <title>Hydrogenophaga sp. LA-38 isolated from sludge.</title>
        <authorList>
            <person name="Im W.-T."/>
        </authorList>
    </citation>
    <scope>NUCLEOTIDE SEQUENCE [LARGE SCALE GENOMIC DNA]</scope>
    <source>
        <strain evidence="3 4">LA-38</strain>
    </source>
</reference>
<evidence type="ECO:0000259" key="2">
    <source>
        <dbReference type="PROSITE" id="PS50943"/>
    </source>
</evidence>
<evidence type="ECO:0000256" key="1">
    <source>
        <dbReference type="ARBA" id="ARBA00023125"/>
    </source>
</evidence>
<evidence type="ECO:0000313" key="3">
    <source>
        <dbReference type="EMBL" id="RFP75551.1"/>
    </source>
</evidence>
<dbReference type="PROSITE" id="PS50943">
    <property type="entry name" value="HTH_CROC1"/>
    <property type="match status" value="2"/>
</dbReference>
<dbReference type="Proteomes" id="UP000261931">
    <property type="component" value="Unassembled WGS sequence"/>
</dbReference>
<feature type="domain" description="HTH cro/C1-type" evidence="2">
    <location>
        <begin position="49"/>
        <end position="103"/>
    </location>
</feature>
<dbReference type="PANTHER" id="PTHR46797">
    <property type="entry name" value="HTH-TYPE TRANSCRIPTIONAL REGULATOR"/>
    <property type="match status" value="1"/>
</dbReference>
<evidence type="ECO:0000313" key="4">
    <source>
        <dbReference type="Proteomes" id="UP000261931"/>
    </source>
</evidence>
<sequence length="183" mass="19543">MNTVGVPKAKGREILPQSICTKAFEANTFLVSAEAPDTPPFLAPLAANLIALRAKGNWSLGALAEQARVNPRMIRLMEQGQVNVSLNTVDKLARALGVTTGSLVGLRPVARQDGDALIEEVLAHKLVSARKALMLTQDTLGQRSGVSMYVIAHIERQARNPSLQTLAKLAASLDLSLEALLSK</sequence>
<dbReference type="Gene3D" id="1.10.260.40">
    <property type="entry name" value="lambda repressor-like DNA-binding domains"/>
    <property type="match status" value="2"/>
</dbReference>
<dbReference type="PANTHER" id="PTHR46797:SF1">
    <property type="entry name" value="METHYLPHOSPHONATE SYNTHASE"/>
    <property type="match status" value="1"/>
</dbReference>
<dbReference type="AlphaFoldDB" id="A0A372EDV4"/>
<dbReference type="InterPro" id="IPR010982">
    <property type="entry name" value="Lambda_DNA-bd_dom_sf"/>
</dbReference>
<protein>
    <submittedName>
        <fullName evidence="3">Helix-turn-helix domain-containing protein</fullName>
    </submittedName>
</protein>
<dbReference type="SUPFAM" id="SSF47413">
    <property type="entry name" value="lambda repressor-like DNA-binding domains"/>
    <property type="match status" value="2"/>
</dbReference>
<dbReference type="SMART" id="SM00530">
    <property type="entry name" value="HTH_XRE"/>
    <property type="match status" value="2"/>
</dbReference>
<proteinExistence type="predicted"/>
<dbReference type="RefSeq" id="WP_116960988.1">
    <property type="nucleotide sequence ID" value="NZ_QVLS01000019.1"/>
</dbReference>
<dbReference type="GO" id="GO:0003677">
    <property type="term" value="F:DNA binding"/>
    <property type="evidence" value="ECO:0007669"/>
    <property type="project" value="UniProtKB-KW"/>
</dbReference>
<dbReference type="EMBL" id="QVLS01000019">
    <property type="protein sequence ID" value="RFP75551.1"/>
    <property type="molecule type" value="Genomic_DNA"/>
</dbReference>
<keyword evidence="4" id="KW-1185">Reference proteome</keyword>
<dbReference type="GO" id="GO:0005829">
    <property type="term" value="C:cytosol"/>
    <property type="evidence" value="ECO:0007669"/>
    <property type="project" value="TreeGrafter"/>
</dbReference>
<comment type="caution">
    <text evidence="3">The sequence shown here is derived from an EMBL/GenBank/DDBJ whole genome shotgun (WGS) entry which is preliminary data.</text>
</comment>
<organism evidence="3 4">
    <name type="scientific">Hydrogenophaga borbori</name>
    <dbReference type="NCBI Taxonomy" id="2294117"/>
    <lineage>
        <taxon>Bacteria</taxon>
        <taxon>Pseudomonadati</taxon>
        <taxon>Pseudomonadota</taxon>
        <taxon>Betaproteobacteria</taxon>
        <taxon>Burkholderiales</taxon>
        <taxon>Comamonadaceae</taxon>
        <taxon>Hydrogenophaga</taxon>
    </lineage>
</organism>